<reference evidence="5" key="1">
    <citation type="submission" date="2020-11" db="EMBL/GenBank/DDBJ databases">
        <title>Sequencing the genomes of 1000 actinobacteria strains.</title>
        <authorList>
            <person name="Klenk H.-P."/>
        </authorList>
    </citation>
    <scope>NUCLEOTIDE SEQUENCE</scope>
    <source>
        <strain evidence="5">DSM 45356</strain>
    </source>
</reference>
<evidence type="ECO:0000256" key="3">
    <source>
        <dbReference type="SAM" id="Phobius"/>
    </source>
</evidence>
<dbReference type="Proteomes" id="UP000622552">
    <property type="component" value="Unassembled WGS sequence"/>
</dbReference>
<feature type="region of interest" description="Disordered" evidence="2">
    <location>
        <begin position="1"/>
        <end position="35"/>
    </location>
</feature>
<accession>A0A8J7GQ64</accession>
<feature type="transmembrane region" description="Helical" evidence="3">
    <location>
        <begin position="44"/>
        <end position="69"/>
    </location>
</feature>
<evidence type="ECO:0000313" key="5">
    <source>
        <dbReference type="EMBL" id="MBG6141745.1"/>
    </source>
</evidence>
<dbReference type="InterPro" id="IPR029050">
    <property type="entry name" value="Immunoprotect_excell_Ig-like"/>
</dbReference>
<keyword evidence="6" id="KW-1185">Reference proteome</keyword>
<evidence type="ECO:0000259" key="4">
    <source>
        <dbReference type="Pfam" id="PF11611"/>
    </source>
</evidence>
<dbReference type="Gene3D" id="2.60.40.1240">
    <property type="match status" value="1"/>
</dbReference>
<comment type="caution">
    <text evidence="5">The sequence shown here is derived from an EMBL/GenBank/DDBJ whole genome shotgun (WGS) entry which is preliminary data.</text>
</comment>
<evidence type="ECO:0000313" key="6">
    <source>
        <dbReference type="Proteomes" id="UP000622552"/>
    </source>
</evidence>
<evidence type="ECO:0000256" key="1">
    <source>
        <dbReference type="ARBA" id="ARBA00022729"/>
    </source>
</evidence>
<dbReference type="InterPro" id="IPR029051">
    <property type="entry name" value="DUF4352"/>
</dbReference>
<sequence>MDGSATWGGSQTTAGAPLWGAHHAAGGAPAPGYPRPPAKSNKTLFIALGAAGAILLLICVGCVVGFQILRDGTHPEARGSSRPTPEATRSWFPWEAPQTAAPSPSAPVVGLNTPVRDGLFEFTVSKVECGVPEIRRDVLTRKAQGQFCLVSLSVKNVGQKQGQFQEFSQSAFGQDGTKYGTDSGASLYLNPGHVTFGLDSVNPGVESSGTLAFDIPKGAGLAYLTLHETMSSTGAKVTIS</sequence>
<feature type="compositionally biased region" description="Low complexity" evidence="2">
    <location>
        <begin position="14"/>
        <end position="30"/>
    </location>
</feature>
<dbReference type="Pfam" id="PF11611">
    <property type="entry name" value="DUF4352"/>
    <property type="match status" value="1"/>
</dbReference>
<keyword evidence="1" id="KW-0732">Signal</keyword>
<dbReference type="EMBL" id="JADOUF010000001">
    <property type="protein sequence ID" value="MBG6141745.1"/>
    <property type="molecule type" value="Genomic_DNA"/>
</dbReference>
<protein>
    <recommendedName>
        <fullName evidence="4">DUF4352 domain-containing protein</fullName>
    </recommendedName>
</protein>
<gene>
    <name evidence="5" type="ORF">IW245_007939</name>
</gene>
<keyword evidence="3" id="KW-0472">Membrane</keyword>
<keyword evidence="3" id="KW-1133">Transmembrane helix</keyword>
<keyword evidence="3" id="KW-0812">Transmembrane</keyword>
<proteinExistence type="predicted"/>
<dbReference type="RefSeq" id="WP_197008127.1">
    <property type="nucleotide sequence ID" value="NZ_BONS01000013.1"/>
</dbReference>
<name>A0A8J7GQ64_9ACTN</name>
<feature type="domain" description="DUF4352" evidence="4">
    <location>
        <begin position="110"/>
        <end position="233"/>
    </location>
</feature>
<dbReference type="AlphaFoldDB" id="A0A8J7GQ64"/>
<evidence type="ECO:0000256" key="2">
    <source>
        <dbReference type="SAM" id="MobiDB-lite"/>
    </source>
</evidence>
<organism evidence="5 6">
    <name type="scientific">Longispora fulva</name>
    <dbReference type="NCBI Taxonomy" id="619741"/>
    <lineage>
        <taxon>Bacteria</taxon>
        <taxon>Bacillati</taxon>
        <taxon>Actinomycetota</taxon>
        <taxon>Actinomycetes</taxon>
        <taxon>Micromonosporales</taxon>
        <taxon>Micromonosporaceae</taxon>
        <taxon>Longispora</taxon>
    </lineage>
</organism>